<dbReference type="InParanoid" id="A0A409Y4R7"/>
<organism evidence="1 2">
    <name type="scientific">Gymnopilus dilepis</name>
    <dbReference type="NCBI Taxonomy" id="231916"/>
    <lineage>
        <taxon>Eukaryota</taxon>
        <taxon>Fungi</taxon>
        <taxon>Dikarya</taxon>
        <taxon>Basidiomycota</taxon>
        <taxon>Agaricomycotina</taxon>
        <taxon>Agaricomycetes</taxon>
        <taxon>Agaricomycetidae</taxon>
        <taxon>Agaricales</taxon>
        <taxon>Agaricineae</taxon>
        <taxon>Hymenogastraceae</taxon>
        <taxon>Gymnopilus</taxon>
    </lineage>
</organism>
<name>A0A409Y4R7_9AGAR</name>
<sequence length="151" mass="17061">MSTRTQQKLLNISILLLDEGSRPNHPSRHVFACELAHSALVGNIAEDMARMKFLPTESTDCNFEFWKLTPPIPTSSFNGLRGQDILSDLVAELATYSTRMLLPINSADNVSTQFGAECSRYDDFSHVYGLVIRRRKAKGMEYLNYCNFFSS</sequence>
<dbReference type="EMBL" id="NHYE01001155">
    <property type="protein sequence ID" value="PPQ97983.1"/>
    <property type="molecule type" value="Genomic_DNA"/>
</dbReference>
<accession>A0A409Y4R7</accession>
<keyword evidence="2" id="KW-1185">Reference proteome</keyword>
<reference evidence="1 2" key="1">
    <citation type="journal article" date="2018" name="Evol. Lett.">
        <title>Horizontal gene cluster transfer increased hallucinogenic mushroom diversity.</title>
        <authorList>
            <person name="Reynolds H.T."/>
            <person name="Vijayakumar V."/>
            <person name="Gluck-Thaler E."/>
            <person name="Korotkin H.B."/>
            <person name="Matheny P.B."/>
            <person name="Slot J.C."/>
        </authorList>
    </citation>
    <scope>NUCLEOTIDE SEQUENCE [LARGE SCALE GENOMIC DNA]</scope>
    <source>
        <strain evidence="1 2">SRW20</strain>
    </source>
</reference>
<dbReference type="AlphaFoldDB" id="A0A409Y4R7"/>
<protein>
    <submittedName>
        <fullName evidence="1">Uncharacterized protein</fullName>
    </submittedName>
</protein>
<evidence type="ECO:0000313" key="1">
    <source>
        <dbReference type="EMBL" id="PPQ97983.1"/>
    </source>
</evidence>
<comment type="caution">
    <text evidence="1">The sequence shown here is derived from an EMBL/GenBank/DDBJ whole genome shotgun (WGS) entry which is preliminary data.</text>
</comment>
<dbReference type="Proteomes" id="UP000284706">
    <property type="component" value="Unassembled WGS sequence"/>
</dbReference>
<gene>
    <name evidence="1" type="ORF">CVT26_003135</name>
</gene>
<proteinExistence type="predicted"/>
<evidence type="ECO:0000313" key="2">
    <source>
        <dbReference type="Proteomes" id="UP000284706"/>
    </source>
</evidence>